<proteinExistence type="predicted"/>
<accession>A0A8X6PWH0</accession>
<reference evidence="1" key="1">
    <citation type="submission" date="2020-08" db="EMBL/GenBank/DDBJ databases">
        <title>Multicomponent nature underlies the extraordinary mechanical properties of spider dragline silk.</title>
        <authorList>
            <person name="Kono N."/>
            <person name="Nakamura H."/>
            <person name="Mori M."/>
            <person name="Yoshida Y."/>
            <person name="Ohtoshi R."/>
            <person name="Malay A.D."/>
            <person name="Moran D.A.P."/>
            <person name="Tomita M."/>
            <person name="Numata K."/>
            <person name="Arakawa K."/>
        </authorList>
    </citation>
    <scope>NUCLEOTIDE SEQUENCE</scope>
</reference>
<sequence length="77" mass="8491">RSIIANVHQPIGKPALPYRLRRVDRSYISVDISLHQDNDEDSACPQAGTHVKSMGACPQTGILYLLLMLTADKEGIM</sequence>
<comment type="caution">
    <text evidence="1">The sequence shown here is derived from an EMBL/GenBank/DDBJ whole genome shotgun (WGS) entry which is preliminary data.</text>
</comment>
<dbReference type="AlphaFoldDB" id="A0A8X6PWH0"/>
<keyword evidence="2" id="KW-1185">Reference proteome</keyword>
<name>A0A8X6PWH0_NEPPI</name>
<organism evidence="1 2">
    <name type="scientific">Nephila pilipes</name>
    <name type="common">Giant wood spider</name>
    <name type="synonym">Nephila maculata</name>
    <dbReference type="NCBI Taxonomy" id="299642"/>
    <lineage>
        <taxon>Eukaryota</taxon>
        <taxon>Metazoa</taxon>
        <taxon>Ecdysozoa</taxon>
        <taxon>Arthropoda</taxon>
        <taxon>Chelicerata</taxon>
        <taxon>Arachnida</taxon>
        <taxon>Araneae</taxon>
        <taxon>Araneomorphae</taxon>
        <taxon>Entelegynae</taxon>
        <taxon>Araneoidea</taxon>
        <taxon>Nephilidae</taxon>
        <taxon>Nephila</taxon>
    </lineage>
</organism>
<evidence type="ECO:0000313" key="1">
    <source>
        <dbReference type="EMBL" id="GFT87630.1"/>
    </source>
</evidence>
<gene>
    <name evidence="1" type="ORF">NPIL_320061</name>
</gene>
<evidence type="ECO:0000313" key="2">
    <source>
        <dbReference type="Proteomes" id="UP000887013"/>
    </source>
</evidence>
<dbReference type="Proteomes" id="UP000887013">
    <property type="component" value="Unassembled WGS sequence"/>
</dbReference>
<protein>
    <submittedName>
        <fullName evidence="1">Uncharacterized protein</fullName>
    </submittedName>
</protein>
<dbReference type="EMBL" id="BMAW01120073">
    <property type="protein sequence ID" value="GFT87630.1"/>
    <property type="molecule type" value="Genomic_DNA"/>
</dbReference>
<feature type="non-terminal residue" evidence="1">
    <location>
        <position position="1"/>
    </location>
</feature>